<reference evidence="2" key="1">
    <citation type="submission" date="2021-06" db="EMBL/GenBank/DDBJ databases">
        <authorList>
            <person name="Kallberg Y."/>
            <person name="Tangrot J."/>
            <person name="Rosling A."/>
        </authorList>
    </citation>
    <scope>NUCLEOTIDE SEQUENCE</scope>
    <source>
        <strain evidence="2">IN212</strain>
    </source>
</reference>
<feature type="non-terminal residue" evidence="2">
    <location>
        <position position="73"/>
    </location>
</feature>
<organism evidence="2 3">
    <name type="scientific">Racocetra fulgida</name>
    <dbReference type="NCBI Taxonomy" id="60492"/>
    <lineage>
        <taxon>Eukaryota</taxon>
        <taxon>Fungi</taxon>
        <taxon>Fungi incertae sedis</taxon>
        <taxon>Mucoromycota</taxon>
        <taxon>Glomeromycotina</taxon>
        <taxon>Glomeromycetes</taxon>
        <taxon>Diversisporales</taxon>
        <taxon>Gigasporaceae</taxon>
        <taxon>Racocetra</taxon>
    </lineage>
</organism>
<feature type="non-terminal residue" evidence="2">
    <location>
        <position position="1"/>
    </location>
</feature>
<dbReference type="AlphaFoldDB" id="A0A9N9P6R8"/>
<comment type="caution">
    <text evidence="2">The sequence shown here is derived from an EMBL/GenBank/DDBJ whole genome shotgun (WGS) entry which is preliminary data.</text>
</comment>
<dbReference type="EMBL" id="CAJVPZ010065699">
    <property type="protein sequence ID" value="CAG8795505.1"/>
    <property type="molecule type" value="Genomic_DNA"/>
</dbReference>
<evidence type="ECO:0000313" key="3">
    <source>
        <dbReference type="Proteomes" id="UP000789396"/>
    </source>
</evidence>
<accession>A0A9N9P6R8</accession>
<gene>
    <name evidence="2" type="ORF">RFULGI_LOCUS17185</name>
</gene>
<proteinExistence type="predicted"/>
<dbReference type="Proteomes" id="UP000789396">
    <property type="component" value="Unassembled WGS sequence"/>
</dbReference>
<evidence type="ECO:0000313" key="2">
    <source>
        <dbReference type="EMBL" id="CAG8795505.1"/>
    </source>
</evidence>
<feature type="compositionally biased region" description="Basic and acidic residues" evidence="1">
    <location>
        <begin position="55"/>
        <end position="73"/>
    </location>
</feature>
<evidence type="ECO:0000256" key="1">
    <source>
        <dbReference type="SAM" id="MobiDB-lite"/>
    </source>
</evidence>
<keyword evidence="3" id="KW-1185">Reference proteome</keyword>
<sequence>CGAQIISASWVDLPKPPNGEWEGCMHMDNRYTYLNLTVSAPQNPQAIGTLVFSDDNGHHEQFSDEPLRVNDKQ</sequence>
<protein>
    <submittedName>
        <fullName evidence="2">18399_t:CDS:1</fullName>
    </submittedName>
</protein>
<name>A0A9N9P6R8_9GLOM</name>
<feature type="region of interest" description="Disordered" evidence="1">
    <location>
        <begin position="53"/>
        <end position="73"/>
    </location>
</feature>